<feature type="domain" description="Prephenate dehydratase" evidence="7">
    <location>
        <begin position="15"/>
        <end position="190"/>
    </location>
</feature>
<evidence type="ECO:0000259" key="7">
    <source>
        <dbReference type="PROSITE" id="PS51171"/>
    </source>
</evidence>
<reference evidence="8" key="1">
    <citation type="submission" date="2020-06" db="EMBL/GenBank/DDBJ databases">
        <authorList>
            <person name="Li T."/>
            <person name="Hu X."/>
            <person name="Zhang T."/>
            <person name="Song X."/>
            <person name="Zhang H."/>
            <person name="Dai N."/>
            <person name="Sheng W."/>
            <person name="Hou X."/>
            <person name="Wei L."/>
        </authorList>
    </citation>
    <scope>NUCLEOTIDE SEQUENCE</scope>
    <source>
        <strain evidence="8">G02</strain>
        <tissue evidence="8">Leaf</tissue>
    </source>
</reference>
<gene>
    <name evidence="8" type="ORF">Sradi_2464700</name>
</gene>
<evidence type="ECO:0000313" key="8">
    <source>
        <dbReference type="EMBL" id="KAL0392419.1"/>
    </source>
</evidence>
<comment type="caution">
    <text evidence="8">The sequence shown here is derived from an EMBL/GenBank/DDBJ whole genome shotgun (WGS) entry which is preliminary data.</text>
</comment>
<reference evidence="8" key="2">
    <citation type="journal article" date="2024" name="Plant">
        <title>Genomic evolution and insights into agronomic trait innovations of Sesamum species.</title>
        <authorList>
            <person name="Miao H."/>
            <person name="Wang L."/>
            <person name="Qu L."/>
            <person name="Liu H."/>
            <person name="Sun Y."/>
            <person name="Le M."/>
            <person name="Wang Q."/>
            <person name="Wei S."/>
            <person name="Zheng Y."/>
            <person name="Lin W."/>
            <person name="Duan Y."/>
            <person name="Cao H."/>
            <person name="Xiong S."/>
            <person name="Wang X."/>
            <person name="Wei L."/>
            <person name="Li C."/>
            <person name="Ma Q."/>
            <person name="Ju M."/>
            <person name="Zhao R."/>
            <person name="Li G."/>
            <person name="Mu C."/>
            <person name="Tian Q."/>
            <person name="Mei H."/>
            <person name="Zhang T."/>
            <person name="Gao T."/>
            <person name="Zhang H."/>
        </authorList>
    </citation>
    <scope>NUCLEOTIDE SEQUENCE</scope>
    <source>
        <strain evidence="8">G02</strain>
    </source>
</reference>
<dbReference type="PROSITE" id="PS00857">
    <property type="entry name" value="PREPHENATE_DEHYDR_1"/>
    <property type="match status" value="1"/>
</dbReference>
<dbReference type="EMBL" id="JACGWJ010000010">
    <property type="protein sequence ID" value="KAL0392419.1"/>
    <property type="molecule type" value="Genomic_DNA"/>
</dbReference>
<dbReference type="SUPFAM" id="SSF55021">
    <property type="entry name" value="ACT-like"/>
    <property type="match status" value="1"/>
</dbReference>
<dbReference type="PROSITE" id="PS00858">
    <property type="entry name" value="PREPHENATE_DEHYDR_2"/>
    <property type="match status" value="1"/>
</dbReference>
<organism evidence="8">
    <name type="scientific">Sesamum radiatum</name>
    <name type="common">Black benniseed</name>
    <dbReference type="NCBI Taxonomy" id="300843"/>
    <lineage>
        <taxon>Eukaryota</taxon>
        <taxon>Viridiplantae</taxon>
        <taxon>Streptophyta</taxon>
        <taxon>Embryophyta</taxon>
        <taxon>Tracheophyta</taxon>
        <taxon>Spermatophyta</taxon>
        <taxon>Magnoliopsida</taxon>
        <taxon>eudicotyledons</taxon>
        <taxon>Gunneridae</taxon>
        <taxon>Pentapetalae</taxon>
        <taxon>asterids</taxon>
        <taxon>lamiids</taxon>
        <taxon>Lamiales</taxon>
        <taxon>Pedaliaceae</taxon>
        <taxon>Sesamum</taxon>
    </lineage>
</organism>
<dbReference type="GO" id="GO:0047769">
    <property type="term" value="F:arogenate dehydratase activity"/>
    <property type="evidence" value="ECO:0007669"/>
    <property type="project" value="TreeGrafter"/>
</dbReference>
<evidence type="ECO:0000256" key="1">
    <source>
        <dbReference type="ARBA" id="ARBA00004741"/>
    </source>
</evidence>
<keyword evidence="4" id="KW-0057">Aromatic amino acid biosynthesis</keyword>
<sequence length="296" mass="32271">MEGVHGGDSKQRMVFVDDQGVPGANSEAAALKAYPGSNTVPFAKFEDAIRAAEIGLVDEAVIPIENTIGGSIHFNYDMLLRHRVHIVGETHLIVNHCLLALPGVAMDQLTSVFSHPQALVQCEMSLRKLGVTAIPADNTALAAQIVASHGVRENGAIASARAAQIYGLHILAKNFQDHSHNVTRFLKLARKPIIPTVETGYKTSIVFSLRGGPGELHKALSVFASSGIHLSKIESRPEGKHAARVPVNGFKNGNSMCFNYLFFIDFEASVEEPRAQYALAHLQFYLVIRRGRYIRL</sequence>
<protein>
    <recommendedName>
        <fullName evidence="2">prephenate dehydratase</fullName>
        <ecNumber evidence="2">4.2.1.51</ecNumber>
    </recommendedName>
</protein>
<comment type="pathway">
    <text evidence="1">Amino-acid biosynthesis; L-phenylalanine biosynthesis; phenylpyruvate from prephenate: step 1/1.</text>
</comment>
<name>A0AAW2SK11_SESRA</name>
<dbReference type="GO" id="GO:0009507">
    <property type="term" value="C:chloroplast"/>
    <property type="evidence" value="ECO:0007669"/>
    <property type="project" value="TreeGrafter"/>
</dbReference>
<dbReference type="PANTHER" id="PTHR21022">
    <property type="entry name" value="PREPHENATE DEHYDRATASE P PROTEIN"/>
    <property type="match status" value="1"/>
</dbReference>
<keyword evidence="5" id="KW-0584">Phenylalanine biosynthesis</keyword>
<dbReference type="InterPro" id="IPR045865">
    <property type="entry name" value="ACT-like_dom_sf"/>
</dbReference>
<dbReference type="PROSITE" id="PS51171">
    <property type="entry name" value="PREPHENATE_DEHYDR_3"/>
    <property type="match status" value="1"/>
</dbReference>
<dbReference type="SUPFAM" id="SSF53850">
    <property type="entry name" value="Periplasmic binding protein-like II"/>
    <property type="match status" value="1"/>
</dbReference>
<evidence type="ECO:0000256" key="5">
    <source>
        <dbReference type="ARBA" id="ARBA00023222"/>
    </source>
</evidence>
<evidence type="ECO:0000256" key="6">
    <source>
        <dbReference type="ARBA" id="ARBA00023239"/>
    </source>
</evidence>
<evidence type="ECO:0000256" key="2">
    <source>
        <dbReference type="ARBA" id="ARBA00013147"/>
    </source>
</evidence>
<dbReference type="InterPro" id="IPR008242">
    <property type="entry name" value="Chor_mutase/pphenate_deHydtase"/>
</dbReference>
<dbReference type="Pfam" id="PF00800">
    <property type="entry name" value="PDT"/>
    <property type="match status" value="1"/>
</dbReference>
<keyword evidence="3" id="KW-0028">Amino-acid biosynthesis</keyword>
<dbReference type="PIRSF" id="PIRSF001500">
    <property type="entry name" value="Chor_mut_pdt_Ppr"/>
    <property type="match status" value="1"/>
</dbReference>
<dbReference type="Gene3D" id="3.40.190.10">
    <property type="entry name" value="Periplasmic binding protein-like II"/>
    <property type="match status" value="2"/>
</dbReference>
<dbReference type="InterPro" id="IPR001086">
    <property type="entry name" value="Preph_deHydtase"/>
</dbReference>
<dbReference type="FunFam" id="3.40.190.10:FF:000031">
    <property type="entry name" value="Arogenate dehydratase"/>
    <property type="match status" value="1"/>
</dbReference>
<dbReference type="InterPro" id="IPR018528">
    <property type="entry name" value="Preph_deHydtase_CS"/>
</dbReference>
<dbReference type="CDD" id="cd04905">
    <property type="entry name" value="ACT_CM-PDT"/>
    <property type="match status" value="1"/>
</dbReference>
<dbReference type="AlphaFoldDB" id="A0AAW2SK11"/>
<accession>A0AAW2SK11</accession>
<dbReference type="CDD" id="cd13631">
    <property type="entry name" value="PBP2_Ct-PDT_like"/>
    <property type="match status" value="1"/>
</dbReference>
<dbReference type="GO" id="GO:0009094">
    <property type="term" value="P:L-phenylalanine biosynthetic process"/>
    <property type="evidence" value="ECO:0007669"/>
    <property type="project" value="UniProtKB-KW"/>
</dbReference>
<dbReference type="Gene3D" id="3.30.70.260">
    <property type="match status" value="1"/>
</dbReference>
<dbReference type="PANTHER" id="PTHR21022:SF20">
    <property type="entry name" value="AROGENATE DEHYDRATASE_PREPHENATE DEHYDRATASE 1, CHLOROPLASTIC"/>
    <property type="match status" value="1"/>
</dbReference>
<dbReference type="GO" id="GO:0004664">
    <property type="term" value="F:prephenate dehydratase activity"/>
    <property type="evidence" value="ECO:0007669"/>
    <property type="project" value="UniProtKB-EC"/>
</dbReference>
<evidence type="ECO:0000256" key="3">
    <source>
        <dbReference type="ARBA" id="ARBA00022605"/>
    </source>
</evidence>
<proteinExistence type="predicted"/>
<keyword evidence="6" id="KW-0456">Lyase</keyword>
<dbReference type="EC" id="4.2.1.51" evidence="2"/>
<evidence type="ECO:0000256" key="4">
    <source>
        <dbReference type="ARBA" id="ARBA00023141"/>
    </source>
</evidence>